<protein>
    <submittedName>
        <fullName evidence="1">Uncharacterized protein</fullName>
    </submittedName>
</protein>
<dbReference type="AlphaFoldDB" id="A0A6A4PQQ4"/>
<comment type="caution">
    <text evidence="1">The sequence shown here is derived from an EMBL/GenBank/DDBJ whole genome shotgun (WGS) entry which is preliminary data.</text>
</comment>
<dbReference type="EMBL" id="WOCE01000011">
    <property type="protein sequence ID" value="KAE9603961.1"/>
    <property type="molecule type" value="Genomic_DNA"/>
</dbReference>
<name>A0A6A4PQQ4_LUPAL</name>
<reference evidence="2" key="1">
    <citation type="journal article" date="2020" name="Nat. Commun.">
        <title>Genome sequence of the cluster root forming white lupin.</title>
        <authorList>
            <person name="Hufnagel B."/>
            <person name="Marques A."/>
            <person name="Soriano A."/>
            <person name="Marques L."/>
            <person name="Divol F."/>
            <person name="Doumas P."/>
            <person name="Sallet E."/>
            <person name="Mancinotti D."/>
            <person name="Carrere S."/>
            <person name="Marande W."/>
            <person name="Arribat S."/>
            <person name="Keller J."/>
            <person name="Huneau C."/>
            <person name="Blein T."/>
            <person name="Aime D."/>
            <person name="Laguerre M."/>
            <person name="Taylor J."/>
            <person name="Schubert V."/>
            <person name="Nelson M."/>
            <person name="Geu-Flores F."/>
            <person name="Crespi M."/>
            <person name="Gallardo-Guerrero K."/>
            <person name="Delaux P.-M."/>
            <person name="Salse J."/>
            <person name="Berges H."/>
            <person name="Guyot R."/>
            <person name="Gouzy J."/>
            <person name="Peret B."/>
        </authorList>
    </citation>
    <scope>NUCLEOTIDE SEQUENCE [LARGE SCALE GENOMIC DNA]</scope>
    <source>
        <strain evidence="2">cv. Amiga</strain>
    </source>
</reference>
<gene>
    <name evidence="1" type="ORF">Lalb_Chr11g0066301</name>
</gene>
<accession>A0A6A4PQQ4</accession>
<proteinExistence type="predicted"/>
<organism evidence="1 2">
    <name type="scientific">Lupinus albus</name>
    <name type="common">White lupine</name>
    <name type="synonym">Lupinus termis</name>
    <dbReference type="NCBI Taxonomy" id="3870"/>
    <lineage>
        <taxon>Eukaryota</taxon>
        <taxon>Viridiplantae</taxon>
        <taxon>Streptophyta</taxon>
        <taxon>Embryophyta</taxon>
        <taxon>Tracheophyta</taxon>
        <taxon>Spermatophyta</taxon>
        <taxon>Magnoliopsida</taxon>
        <taxon>eudicotyledons</taxon>
        <taxon>Gunneridae</taxon>
        <taxon>Pentapetalae</taxon>
        <taxon>rosids</taxon>
        <taxon>fabids</taxon>
        <taxon>Fabales</taxon>
        <taxon>Fabaceae</taxon>
        <taxon>Papilionoideae</taxon>
        <taxon>50 kb inversion clade</taxon>
        <taxon>genistoids sensu lato</taxon>
        <taxon>core genistoids</taxon>
        <taxon>Genisteae</taxon>
        <taxon>Lupinus</taxon>
    </lineage>
</organism>
<dbReference type="Proteomes" id="UP000447434">
    <property type="component" value="Chromosome 11"/>
</dbReference>
<keyword evidence="2" id="KW-1185">Reference proteome</keyword>
<evidence type="ECO:0000313" key="2">
    <source>
        <dbReference type="Proteomes" id="UP000447434"/>
    </source>
</evidence>
<sequence length="51" mass="5738">MRSLSHEVRLDPDEWLGPNSPKLLLTTKITIFLLFSPPKALTAIVYNSLSI</sequence>
<evidence type="ECO:0000313" key="1">
    <source>
        <dbReference type="EMBL" id="KAE9603961.1"/>
    </source>
</evidence>